<reference evidence="2 3" key="1">
    <citation type="journal article" date="2018" name="Sci. Rep.">
        <title>Genomic signatures of local adaptation to the degree of environmental predictability in rotifers.</title>
        <authorList>
            <person name="Franch-Gras L."/>
            <person name="Hahn C."/>
            <person name="Garcia-Roger E.M."/>
            <person name="Carmona M.J."/>
            <person name="Serra M."/>
            <person name="Gomez A."/>
        </authorList>
    </citation>
    <scope>NUCLEOTIDE SEQUENCE [LARGE SCALE GENOMIC DNA]</scope>
    <source>
        <strain evidence="2">HYR1</strain>
    </source>
</reference>
<evidence type="ECO:0000256" key="1">
    <source>
        <dbReference type="SAM" id="Phobius"/>
    </source>
</evidence>
<evidence type="ECO:0000313" key="3">
    <source>
        <dbReference type="Proteomes" id="UP000276133"/>
    </source>
</evidence>
<dbReference type="Gene3D" id="1.20.1250.20">
    <property type="entry name" value="MFS general substrate transporter like domains"/>
    <property type="match status" value="1"/>
</dbReference>
<evidence type="ECO:0000313" key="2">
    <source>
        <dbReference type="EMBL" id="RMZ97215.1"/>
    </source>
</evidence>
<dbReference type="Proteomes" id="UP000276133">
    <property type="component" value="Unassembled WGS sequence"/>
</dbReference>
<organism evidence="2 3">
    <name type="scientific">Brachionus plicatilis</name>
    <name type="common">Marine rotifer</name>
    <name type="synonym">Brachionus muelleri</name>
    <dbReference type="NCBI Taxonomy" id="10195"/>
    <lineage>
        <taxon>Eukaryota</taxon>
        <taxon>Metazoa</taxon>
        <taxon>Spiralia</taxon>
        <taxon>Gnathifera</taxon>
        <taxon>Rotifera</taxon>
        <taxon>Eurotatoria</taxon>
        <taxon>Monogononta</taxon>
        <taxon>Pseudotrocha</taxon>
        <taxon>Ploima</taxon>
        <taxon>Brachionidae</taxon>
        <taxon>Brachionus</taxon>
    </lineage>
</organism>
<feature type="transmembrane region" description="Helical" evidence="1">
    <location>
        <begin position="27"/>
        <end position="47"/>
    </location>
</feature>
<accession>A0A3M7PDP6</accession>
<keyword evidence="1" id="KW-1133">Transmembrane helix</keyword>
<feature type="transmembrane region" description="Helical" evidence="1">
    <location>
        <begin position="144"/>
        <end position="163"/>
    </location>
</feature>
<dbReference type="AlphaFoldDB" id="A0A3M7PDP6"/>
<dbReference type="InterPro" id="IPR036259">
    <property type="entry name" value="MFS_trans_sf"/>
</dbReference>
<protein>
    <submittedName>
        <fullName evidence="2">Organic cation transporter-like</fullName>
    </submittedName>
</protein>
<keyword evidence="1" id="KW-0812">Transmembrane</keyword>
<comment type="caution">
    <text evidence="2">The sequence shown here is derived from an EMBL/GenBank/DDBJ whole genome shotgun (WGS) entry which is preliminary data.</text>
</comment>
<dbReference type="OrthoDB" id="3936150at2759"/>
<keyword evidence="3" id="KW-1185">Reference proteome</keyword>
<proteinExistence type="predicted"/>
<dbReference type="STRING" id="10195.A0A3M7PDP6"/>
<name>A0A3M7PDP6_BRAPC</name>
<dbReference type="SUPFAM" id="SSF103473">
    <property type="entry name" value="MFS general substrate transporter"/>
    <property type="match status" value="1"/>
</dbReference>
<sequence>MSKKMSRLNKQTEEIFKQIGEFGPYQLFVFILVGILSFEPALVAYSFSFYGATPNHRCKIPNYENDTYEIQSEYHKQLIDKYIPKSKSGSFKNEYDYCNLKAFNQNSSNSTLIKCDKWVYSKKYFESTLTSDWNLVCDNAPKRSLFSTLYFSGSYGVLLSGILSDKLGRKKTAYLFVVSNAILNVGLFFVMSHNFGNQNLREILFGVLRLLIGIAANVYATAVVIGKKI</sequence>
<feature type="transmembrane region" description="Helical" evidence="1">
    <location>
        <begin position="172"/>
        <end position="191"/>
    </location>
</feature>
<keyword evidence="1" id="KW-0472">Membrane</keyword>
<dbReference type="EMBL" id="REGN01011540">
    <property type="protein sequence ID" value="RMZ97215.1"/>
    <property type="molecule type" value="Genomic_DNA"/>
</dbReference>
<gene>
    <name evidence="2" type="ORF">BpHYR1_043787</name>
</gene>
<feature type="transmembrane region" description="Helical" evidence="1">
    <location>
        <begin position="203"/>
        <end position="225"/>
    </location>
</feature>